<dbReference type="NCBIfam" id="NF002874">
    <property type="entry name" value="PRK03244.1"/>
    <property type="match status" value="1"/>
</dbReference>
<keyword evidence="2 8" id="KW-0032">Aminotransferase</keyword>
<dbReference type="FunFam" id="3.40.640.10:FF:000004">
    <property type="entry name" value="Acetylornithine aminotransferase"/>
    <property type="match status" value="1"/>
</dbReference>
<dbReference type="InterPro" id="IPR015424">
    <property type="entry name" value="PyrdxlP-dep_Trfase"/>
</dbReference>
<gene>
    <name evidence="8" type="primary">argD</name>
    <name evidence="8" type="ORF">GCM10007359_15590</name>
</gene>
<comment type="similarity">
    <text evidence="7">Belongs to the class-III pyridoxal-phosphate-dependent aminotransferase family.</text>
</comment>
<name>A0A917IUC1_9MICC</name>
<evidence type="ECO:0000256" key="4">
    <source>
        <dbReference type="ARBA" id="ARBA00022679"/>
    </source>
</evidence>
<evidence type="ECO:0000256" key="3">
    <source>
        <dbReference type="ARBA" id="ARBA00022605"/>
    </source>
</evidence>
<dbReference type="PANTHER" id="PTHR11986">
    <property type="entry name" value="AMINOTRANSFERASE CLASS III"/>
    <property type="match status" value="1"/>
</dbReference>
<keyword evidence="4" id="KW-0808">Transferase</keyword>
<dbReference type="InterPro" id="IPR004636">
    <property type="entry name" value="AcOrn/SuccOrn_fam"/>
</dbReference>
<dbReference type="InterPro" id="IPR049704">
    <property type="entry name" value="Aminotrans_3_PPA_site"/>
</dbReference>
<evidence type="ECO:0000256" key="2">
    <source>
        <dbReference type="ARBA" id="ARBA00022576"/>
    </source>
</evidence>
<organism evidence="8 9">
    <name type="scientific">Rothia aerolata</name>
    <dbReference type="NCBI Taxonomy" id="1812262"/>
    <lineage>
        <taxon>Bacteria</taxon>
        <taxon>Bacillati</taxon>
        <taxon>Actinomycetota</taxon>
        <taxon>Actinomycetes</taxon>
        <taxon>Micrococcales</taxon>
        <taxon>Micrococcaceae</taxon>
        <taxon>Rothia</taxon>
    </lineage>
</organism>
<evidence type="ECO:0000256" key="1">
    <source>
        <dbReference type="ARBA" id="ARBA00001933"/>
    </source>
</evidence>
<dbReference type="CDD" id="cd00610">
    <property type="entry name" value="OAT_like"/>
    <property type="match status" value="1"/>
</dbReference>
<protein>
    <submittedName>
        <fullName evidence="8">Acetylornithine aminotransferase</fullName>
    </submittedName>
</protein>
<dbReference type="Gene3D" id="3.90.1150.10">
    <property type="entry name" value="Aspartate Aminotransferase, domain 1"/>
    <property type="match status" value="1"/>
</dbReference>
<dbReference type="EMBL" id="BMDC01000002">
    <property type="protein sequence ID" value="GGH63865.1"/>
    <property type="molecule type" value="Genomic_DNA"/>
</dbReference>
<evidence type="ECO:0000313" key="9">
    <source>
        <dbReference type="Proteomes" id="UP000600171"/>
    </source>
</evidence>
<dbReference type="GO" id="GO:0030170">
    <property type="term" value="F:pyridoxal phosphate binding"/>
    <property type="evidence" value="ECO:0007669"/>
    <property type="project" value="InterPro"/>
</dbReference>
<comment type="cofactor">
    <cofactor evidence="1">
        <name>pyridoxal 5'-phosphate</name>
        <dbReference type="ChEBI" id="CHEBI:597326"/>
    </cofactor>
</comment>
<dbReference type="PANTHER" id="PTHR11986:SF79">
    <property type="entry name" value="ACETYLORNITHINE AMINOTRANSFERASE, MITOCHONDRIAL"/>
    <property type="match status" value="1"/>
</dbReference>
<keyword evidence="9" id="KW-1185">Reference proteome</keyword>
<keyword evidence="5 7" id="KW-0663">Pyridoxal phosphate</keyword>
<dbReference type="NCBIfam" id="TIGR00707">
    <property type="entry name" value="argD"/>
    <property type="match status" value="1"/>
</dbReference>
<sequence length="412" mass="43274">MAEQTEKKQQDLLKDYRRDLLGVFGDPSLVLVSGSGATVTDANGKEYLDLLAGIAVNSLGHGHPAWSRAVSEQAGKLAHISNFFTSPSQLVLAHKLLDLFDSADEAKVFFCNSGTEANEAAYKLARRHGNLTGKKTILALEQGFHGRTIGALSLTHKPAYRQPFEPLPSGVVHIPATLEALETHLTDDVAAIIVEPIQGEAGVLPLPQGYLTRARELTRQHNALLIVDEVQTGMGRTGRYFEHTRELDGQNLPDAVTLAKGLGGGFPIGAMITNGALANGLLEAGMHGTTFGGNPLATAAALATLTVLDEENLLEAAVSRGESVRAQLEALDCVAATRGAGLLIGVQLAAETTEDGAALAPAVVAAAREAGFIINAPNASTIRLAPPLVVTEEQLASFVQALPKIVETSRVS</sequence>
<reference evidence="8 9" key="1">
    <citation type="journal article" date="2014" name="Int. J. Syst. Evol. Microbiol.">
        <title>Complete genome sequence of Corynebacterium casei LMG S-19264T (=DSM 44701T), isolated from a smear-ripened cheese.</title>
        <authorList>
            <consortium name="US DOE Joint Genome Institute (JGI-PGF)"/>
            <person name="Walter F."/>
            <person name="Albersmeier A."/>
            <person name="Kalinowski J."/>
            <person name="Ruckert C."/>
        </authorList>
    </citation>
    <scope>NUCLEOTIDE SEQUENCE [LARGE SCALE GENOMIC DNA]</scope>
    <source>
        <strain evidence="8 9">CCM 8669</strain>
    </source>
</reference>
<dbReference type="InterPro" id="IPR015422">
    <property type="entry name" value="PyrdxlP-dep_Trfase_small"/>
</dbReference>
<dbReference type="AlphaFoldDB" id="A0A917IUC1"/>
<keyword evidence="3" id="KW-0028">Amino-acid biosynthesis</keyword>
<proteinExistence type="inferred from homology"/>
<dbReference type="GO" id="GO:0006526">
    <property type="term" value="P:L-arginine biosynthetic process"/>
    <property type="evidence" value="ECO:0007669"/>
    <property type="project" value="UniProtKB-ARBA"/>
</dbReference>
<evidence type="ECO:0000313" key="8">
    <source>
        <dbReference type="EMBL" id="GGH63865.1"/>
    </source>
</evidence>
<dbReference type="InterPro" id="IPR050103">
    <property type="entry name" value="Class-III_PLP-dep_AT"/>
</dbReference>
<dbReference type="InterPro" id="IPR005814">
    <property type="entry name" value="Aminotrans_3"/>
</dbReference>
<dbReference type="SUPFAM" id="SSF53383">
    <property type="entry name" value="PLP-dependent transferases"/>
    <property type="match status" value="1"/>
</dbReference>
<evidence type="ECO:0000256" key="5">
    <source>
        <dbReference type="ARBA" id="ARBA00022898"/>
    </source>
</evidence>
<dbReference type="GO" id="GO:0042802">
    <property type="term" value="F:identical protein binding"/>
    <property type="evidence" value="ECO:0007669"/>
    <property type="project" value="TreeGrafter"/>
</dbReference>
<dbReference type="PROSITE" id="PS00600">
    <property type="entry name" value="AA_TRANSFER_CLASS_3"/>
    <property type="match status" value="1"/>
</dbReference>
<comment type="pathway">
    <text evidence="6">Amino-acid biosynthesis.</text>
</comment>
<dbReference type="Gene3D" id="3.40.640.10">
    <property type="entry name" value="Type I PLP-dependent aspartate aminotransferase-like (Major domain)"/>
    <property type="match status" value="1"/>
</dbReference>
<dbReference type="Pfam" id="PF00202">
    <property type="entry name" value="Aminotran_3"/>
    <property type="match status" value="1"/>
</dbReference>
<dbReference type="GO" id="GO:0008483">
    <property type="term" value="F:transaminase activity"/>
    <property type="evidence" value="ECO:0007669"/>
    <property type="project" value="UniProtKB-KW"/>
</dbReference>
<evidence type="ECO:0000256" key="7">
    <source>
        <dbReference type="RuleBase" id="RU003560"/>
    </source>
</evidence>
<dbReference type="InterPro" id="IPR015421">
    <property type="entry name" value="PyrdxlP-dep_Trfase_major"/>
</dbReference>
<dbReference type="PIRSF" id="PIRSF000521">
    <property type="entry name" value="Transaminase_4ab_Lys_Orn"/>
    <property type="match status" value="1"/>
</dbReference>
<evidence type="ECO:0000256" key="6">
    <source>
        <dbReference type="ARBA" id="ARBA00029440"/>
    </source>
</evidence>
<comment type="caution">
    <text evidence="8">The sequence shown here is derived from an EMBL/GenBank/DDBJ whole genome shotgun (WGS) entry which is preliminary data.</text>
</comment>
<dbReference type="Proteomes" id="UP000600171">
    <property type="component" value="Unassembled WGS sequence"/>
</dbReference>
<accession>A0A917IUC1</accession>